<dbReference type="Proteomes" id="UP000237923">
    <property type="component" value="Unassembled WGS sequence"/>
</dbReference>
<evidence type="ECO:0000256" key="1">
    <source>
        <dbReference type="ARBA" id="ARBA00003531"/>
    </source>
</evidence>
<dbReference type="Proteomes" id="UP000239237">
    <property type="component" value="Unassembled WGS sequence"/>
</dbReference>
<comment type="similarity">
    <text evidence="2">Belongs to the guanylate kinase family.</text>
</comment>
<name>A0A2N9KF60_9LACO</name>
<dbReference type="PROSITE" id="PS50052">
    <property type="entry name" value="GUANYLATE_KINASE_2"/>
    <property type="match status" value="1"/>
</dbReference>
<evidence type="ECO:0000313" key="10">
    <source>
        <dbReference type="Proteomes" id="UP000239237"/>
    </source>
</evidence>
<dbReference type="GO" id="GO:0004385">
    <property type="term" value="F:GMP kinase activity"/>
    <property type="evidence" value="ECO:0007669"/>
    <property type="project" value="UniProtKB-EC"/>
</dbReference>
<evidence type="ECO:0000313" key="8">
    <source>
        <dbReference type="EMBL" id="SPE09486.1"/>
    </source>
</evidence>
<accession>A0A2N9KF60</accession>
<evidence type="ECO:0000313" key="9">
    <source>
        <dbReference type="Proteomes" id="UP000237923"/>
    </source>
</evidence>
<dbReference type="SMART" id="SM00072">
    <property type="entry name" value="GuKc"/>
    <property type="match status" value="1"/>
</dbReference>
<dbReference type="InterPro" id="IPR027417">
    <property type="entry name" value="P-loop_NTPase"/>
</dbReference>
<feature type="domain" description="Guanylate kinase-like" evidence="6">
    <location>
        <begin position="5"/>
        <end position="183"/>
    </location>
</feature>
<dbReference type="SUPFAM" id="SSF52540">
    <property type="entry name" value="P-loop containing nucleoside triphosphate hydrolases"/>
    <property type="match status" value="1"/>
</dbReference>
<keyword evidence="3 8" id="KW-0808">Transferase</keyword>
<evidence type="ECO:0000256" key="5">
    <source>
        <dbReference type="ARBA" id="ARBA00048594"/>
    </source>
</evidence>
<dbReference type="PANTHER" id="PTHR23117">
    <property type="entry name" value="GUANYLATE KINASE-RELATED"/>
    <property type="match status" value="1"/>
</dbReference>
<evidence type="ECO:0000313" key="7">
    <source>
        <dbReference type="EMBL" id="SPD93830.1"/>
    </source>
</evidence>
<comment type="function">
    <text evidence="1">Essential for recycling GMP and indirectly, cGMP.</text>
</comment>
<reference evidence="7 10" key="2">
    <citation type="submission" date="2018-02" db="EMBL/GenBank/DDBJ databases">
        <authorList>
            <person name="Rodrigo-Torres L."/>
            <person name="Arahal R. D."/>
            <person name="Lucena T."/>
        </authorList>
    </citation>
    <scope>NUCLEOTIDE SEQUENCE [LARGE SCALE GENOMIC DNA]</scope>
    <source>
        <strain evidence="7 10">CECT 8486</strain>
    </source>
</reference>
<comment type="catalytic activity">
    <reaction evidence="5">
        <text>GMP + ATP = GDP + ADP</text>
        <dbReference type="Rhea" id="RHEA:20780"/>
        <dbReference type="ChEBI" id="CHEBI:30616"/>
        <dbReference type="ChEBI" id="CHEBI:58115"/>
        <dbReference type="ChEBI" id="CHEBI:58189"/>
        <dbReference type="ChEBI" id="CHEBI:456216"/>
        <dbReference type="EC" id="2.7.4.8"/>
    </reaction>
</comment>
<organism evidence="8 9">
    <name type="scientific">Leuconostoc suionicum</name>
    <dbReference type="NCBI Taxonomy" id="1511761"/>
    <lineage>
        <taxon>Bacteria</taxon>
        <taxon>Bacillati</taxon>
        <taxon>Bacillota</taxon>
        <taxon>Bacilli</taxon>
        <taxon>Lactobacillales</taxon>
        <taxon>Lactobacillaceae</taxon>
        <taxon>Leuconostoc</taxon>
    </lineage>
</organism>
<keyword evidence="4 8" id="KW-0418">Kinase</keyword>
<dbReference type="EMBL" id="OKQU01000002">
    <property type="protein sequence ID" value="SPE09486.1"/>
    <property type="molecule type" value="Genomic_DNA"/>
</dbReference>
<dbReference type="Pfam" id="PF00625">
    <property type="entry name" value="Guanylate_kin"/>
    <property type="match status" value="1"/>
</dbReference>
<keyword evidence="10" id="KW-1185">Reference proteome</keyword>
<dbReference type="Gene3D" id="3.40.50.300">
    <property type="entry name" value="P-loop containing nucleotide triphosphate hydrolases"/>
    <property type="match status" value="1"/>
</dbReference>
<dbReference type="AlphaFoldDB" id="A0A2N9KF60"/>
<dbReference type="EC" id="2.7.4.8" evidence="8"/>
<dbReference type="GO" id="GO:0005829">
    <property type="term" value="C:cytosol"/>
    <property type="evidence" value="ECO:0007669"/>
    <property type="project" value="TreeGrafter"/>
</dbReference>
<dbReference type="InterPro" id="IPR008144">
    <property type="entry name" value="Guanylate_kin-like_dom"/>
</dbReference>
<evidence type="ECO:0000256" key="2">
    <source>
        <dbReference type="ARBA" id="ARBA00005790"/>
    </source>
</evidence>
<evidence type="ECO:0000256" key="4">
    <source>
        <dbReference type="ARBA" id="ARBA00022777"/>
    </source>
</evidence>
<dbReference type="EMBL" id="OKQR01000002">
    <property type="protein sequence ID" value="SPD93830.1"/>
    <property type="molecule type" value="Genomic_DNA"/>
</dbReference>
<gene>
    <name evidence="8" type="primary">gmk_1</name>
    <name evidence="7" type="ORF">LES8486_01499</name>
    <name evidence="8" type="ORF">LES9216_01646</name>
</gene>
<evidence type="ECO:0000259" key="6">
    <source>
        <dbReference type="PROSITE" id="PS50052"/>
    </source>
</evidence>
<sequence>MMKNNKVFVITGATGVGKTTIARYLQDTYRMPRVLTHTTRPPREREEDGIAYYFETDNSFEKNHYLERVQYAGYKYGSSYEALERAWGKSPYATIVLDTAGAITYSQELGEQAVIIFVTVTHPDMLIDRVQVRGDDPLVVEQRIASPEFLRDVTLPKELKNVAYELANDDWAKTKVRLDLLVNDIMSGRSLPKKGKM</sequence>
<proteinExistence type="inferred from homology"/>
<dbReference type="PANTHER" id="PTHR23117:SF13">
    <property type="entry name" value="GUANYLATE KINASE"/>
    <property type="match status" value="1"/>
</dbReference>
<reference evidence="8 9" key="1">
    <citation type="submission" date="2018-02" db="EMBL/GenBank/DDBJ databases">
        <authorList>
            <person name="Cohen D.B."/>
            <person name="Kent A.D."/>
        </authorList>
    </citation>
    <scope>NUCLEOTIDE SEQUENCE [LARGE SCALE GENOMIC DNA]</scope>
    <source>
        <strain evidence="8 9">CECT 9216</strain>
    </source>
</reference>
<evidence type="ECO:0000256" key="3">
    <source>
        <dbReference type="ARBA" id="ARBA00022679"/>
    </source>
</evidence>
<dbReference type="InterPro" id="IPR008145">
    <property type="entry name" value="GK/Ca_channel_bsu"/>
</dbReference>
<protein>
    <submittedName>
        <fullName evidence="8">Guanylate kinase</fullName>
        <ecNumber evidence="8">2.7.4.8</ecNumber>
    </submittedName>
</protein>